<reference evidence="2" key="1">
    <citation type="submission" date="2013-10" db="EMBL/GenBank/DDBJ databases">
        <title>Genomic analysis of the causative agents of coccidiosis in chickens.</title>
        <authorList>
            <person name="Reid A.J."/>
            <person name="Blake D."/>
            <person name="Billington K."/>
            <person name="Browne H."/>
            <person name="Dunn M."/>
            <person name="Hung S."/>
            <person name="Kawahara F."/>
            <person name="Miranda-Saavedra D."/>
            <person name="Mourier T."/>
            <person name="Nagra H."/>
            <person name="Otto T.D."/>
            <person name="Rawlings N."/>
            <person name="Sanchez A."/>
            <person name="Sanders M."/>
            <person name="Subramaniam C."/>
            <person name="Tay Y."/>
            <person name="Dear P."/>
            <person name="Doerig C."/>
            <person name="Gruber A."/>
            <person name="Parkinson J."/>
            <person name="Shirley M."/>
            <person name="Wan K.L."/>
            <person name="Berriman M."/>
            <person name="Tomley F."/>
            <person name="Pain A."/>
        </authorList>
    </citation>
    <scope>NUCLEOTIDE SEQUENCE [LARGE SCALE GENOMIC DNA]</scope>
    <source>
        <strain evidence="2">Houghton</strain>
    </source>
</reference>
<dbReference type="Proteomes" id="UP000030744">
    <property type="component" value="Unassembled WGS sequence"/>
</dbReference>
<protein>
    <submittedName>
        <fullName evidence="2">Uncharacterized protein</fullName>
    </submittedName>
</protein>
<feature type="region of interest" description="Disordered" evidence="1">
    <location>
        <begin position="1"/>
        <end position="42"/>
    </location>
</feature>
<dbReference type="EMBL" id="HG682664">
    <property type="protein sequence ID" value="CDJ30640.1"/>
    <property type="molecule type" value="Genomic_DNA"/>
</dbReference>
<accession>U6JYS4</accession>
<evidence type="ECO:0000256" key="1">
    <source>
        <dbReference type="SAM" id="MobiDB-lite"/>
    </source>
</evidence>
<gene>
    <name evidence="2" type="ORF">EMH_0030910</name>
</gene>
<dbReference type="RefSeq" id="XP_013353205.1">
    <property type="nucleotide sequence ID" value="XM_013497751.1"/>
</dbReference>
<feature type="compositionally biased region" description="Polar residues" evidence="1">
    <location>
        <begin position="1"/>
        <end position="12"/>
    </location>
</feature>
<dbReference type="GeneID" id="25377912"/>
<keyword evidence="3" id="KW-1185">Reference proteome</keyword>
<reference evidence="2" key="2">
    <citation type="submission" date="2013-10" db="EMBL/GenBank/DDBJ databases">
        <authorList>
            <person name="Aslett M."/>
        </authorList>
    </citation>
    <scope>NUCLEOTIDE SEQUENCE [LARGE SCALE GENOMIC DNA]</scope>
    <source>
        <strain evidence="2">Houghton</strain>
    </source>
</reference>
<evidence type="ECO:0000313" key="2">
    <source>
        <dbReference type="EMBL" id="CDJ30640.1"/>
    </source>
</evidence>
<organism evidence="2 3">
    <name type="scientific">Eimeria mitis</name>
    <dbReference type="NCBI Taxonomy" id="44415"/>
    <lineage>
        <taxon>Eukaryota</taxon>
        <taxon>Sar</taxon>
        <taxon>Alveolata</taxon>
        <taxon>Apicomplexa</taxon>
        <taxon>Conoidasida</taxon>
        <taxon>Coccidia</taxon>
        <taxon>Eucoccidiorida</taxon>
        <taxon>Eimeriorina</taxon>
        <taxon>Eimeriidae</taxon>
        <taxon>Eimeria</taxon>
    </lineage>
</organism>
<sequence length="104" mass="12231">MENDNSSWNEIPQQERRLKGKTPVHIQQHLQSTQKQERLLSEQLQRQHQQQLTSSEWKLLTFPFPFNYFRLRSDRRASELRHHNPALEVTKAEAATAVAAVAWG</sequence>
<evidence type="ECO:0000313" key="3">
    <source>
        <dbReference type="Proteomes" id="UP000030744"/>
    </source>
</evidence>
<name>U6JYS4_9EIME</name>
<dbReference type="VEuPathDB" id="ToxoDB:EMH_0030910"/>
<dbReference type="AlphaFoldDB" id="U6JYS4"/>
<proteinExistence type="predicted"/>